<evidence type="ECO:0000313" key="2">
    <source>
        <dbReference type="EMBL" id="THY07493.1"/>
    </source>
</evidence>
<dbReference type="Proteomes" id="UP000306584">
    <property type="component" value="Unassembled WGS sequence"/>
</dbReference>
<dbReference type="EMBL" id="QZBD01000723">
    <property type="protein sequence ID" value="THY07493.1"/>
    <property type="molecule type" value="Genomic_DNA"/>
</dbReference>
<proteinExistence type="predicted"/>
<feature type="region of interest" description="Disordered" evidence="1">
    <location>
        <begin position="1"/>
        <end position="81"/>
    </location>
</feature>
<feature type="compositionally biased region" description="Acidic residues" evidence="1">
    <location>
        <begin position="162"/>
        <end position="184"/>
    </location>
</feature>
<feature type="compositionally biased region" description="Basic residues" evidence="1">
    <location>
        <begin position="42"/>
        <end position="58"/>
    </location>
</feature>
<feature type="region of interest" description="Disordered" evidence="1">
    <location>
        <begin position="155"/>
        <end position="201"/>
    </location>
</feature>
<protein>
    <submittedName>
        <fullName evidence="2">Uncharacterized protein</fullName>
    </submittedName>
</protein>
<evidence type="ECO:0000256" key="1">
    <source>
        <dbReference type="SAM" id="MobiDB-lite"/>
    </source>
</evidence>
<sequence>MEVTNDDNHEASLNADEVSQNVINPVPKRSSEPAVSTSSEQHRKRRESSHKSSVKGNKKPATIGENLPYARNTMPSSQRKRVLDNDEEFPWYHSEALNVPTQWDDSIYSAERLKELEILHQENKFLAQSYQADTIRKTKLCKFVFAWSIHMRKGKTKRADGAEESQDREDEEKDEKIDEEDDELSIGGEDRKKGKQSVSQNAGIKPIPHCLHFCDEASRKKCKDLTELDNINDAIGYLYRKHPSLLPKAVKQMSEIMIQFGQSTAPDLKPFRFSLLDTMRTRVLKSSSEVISQIEAYRMVDFAPDSLYNTILIRILSDGMLDTDSLRYRLMLNGSWVSATTPWTRLKSALGSELRLNFRNNNKGKDKEQFTPEVEKWYDLNRSGFFDFREFHRKRASVPWAEQKKRTFSGFGTLKEMPIFKDVETEAEDVIEVDGETNERYIVEKKTKRKEADQEPVPLTIRRPTQALMKSKSSGVECTVVSWDREKQEIREVERVWGCRNWAGRSKTNCHYKKLSPE</sequence>
<feature type="compositionally biased region" description="Basic and acidic residues" evidence="1">
    <location>
        <begin position="1"/>
        <end position="10"/>
    </location>
</feature>
<comment type="caution">
    <text evidence="2">The sequence shown here is derived from an EMBL/GenBank/DDBJ whole genome shotgun (WGS) entry which is preliminary data.</text>
</comment>
<evidence type="ECO:0000313" key="3">
    <source>
        <dbReference type="Proteomes" id="UP000306584"/>
    </source>
</evidence>
<gene>
    <name evidence="2" type="ORF">D6D01_09752</name>
</gene>
<organism evidence="2 3">
    <name type="scientific">Aureobasidium pullulans</name>
    <name type="common">Black yeast</name>
    <name type="synonym">Pullularia pullulans</name>
    <dbReference type="NCBI Taxonomy" id="5580"/>
    <lineage>
        <taxon>Eukaryota</taxon>
        <taxon>Fungi</taxon>
        <taxon>Dikarya</taxon>
        <taxon>Ascomycota</taxon>
        <taxon>Pezizomycotina</taxon>
        <taxon>Dothideomycetes</taxon>
        <taxon>Dothideomycetidae</taxon>
        <taxon>Dothideales</taxon>
        <taxon>Saccotheciaceae</taxon>
        <taxon>Aureobasidium</taxon>
    </lineage>
</organism>
<reference evidence="2 3" key="1">
    <citation type="submission" date="2018-10" db="EMBL/GenBank/DDBJ databases">
        <title>Fifty Aureobasidium pullulans genomes reveal a recombining polyextremotolerant generalist.</title>
        <authorList>
            <person name="Gostincar C."/>
            <person name="Turk M."/>
            <person name="Zajc J."/>
            <person name="Gunde-Cimerman N."/>
        </authorList>
    </citation>
    <scope>NUCLEOTIDE SEQUENCE [LARGE SCALE GENOMIC DNA]</scope>
    <source>
        <strain evidence="2 3">EXF-6604</strain>
    </source>
</reference>
<name>A0A4V4JQV2_AURPU</name>
<accession>A0A4V4JQV2</accession>
<dbReference type="AlphaFoldDB" id="A0A4V4JQV2"/>